<evidence type="ECO:0000313" key="2">
    <source>
        <dbReference type="Proteomes" id="UP000886998"/>
    </source>
</evidence>
<organism evidence="1 2">
    <name type="scientific">Trichonephila inaurata madagascariensis</name>
    <dbReference type="NCBI Taxonomy" id="2747483"/>
    <lineage>
        <taxon>Eukaryota</taxon>
        <taxon>Metazoa</taxon>
        <taxon>Ecdysozoa</taxon>
        <taxon>Arthropoda</taxon>
        <taxon>Chelicerata</taxon>
        <taxon>Arachnida</taxon>
        <taxon>Araneae</taxon>
        <taxon>Araneomorphae</taxon>
        <taxon>Entelegynae</taxon>
        <taxon>Araneoidea</taxon>
        <taxon>Nephilidae</taxon>
        <taxon>Trichonephila</taxon>
        <taxon>Trichonephila inaurata</taxon>
    </lineage>
</organism>
<dbReference type="EMBL" id="BMAV01018404">
    <property type="protein sequence ID" value="GFY70774.1"/>
    <property type="molecule type" value="Genomic_DNA"/>
</dbReference>
<keyword evidence="2" id="KW-1185">Reference proteome</keyword>
<reference evidence="1" key="1">
    <citation type="submission" date="2020-08" db="EMBL/GenBank/DDBJ databases">
        <title>Multicomponent nature underlies the extraordinary mechanical properties of spider dragline silk.</title>
        <authorList>
            <person name="Kono N."/>
            <person name="Nakamura H."/>
            <person name="Mori M."/>
            <person name="Yoshida Y."/>
            <person name="Ohtoshi R."/>
            <person name="Malay A.D."/>
            <person name="Moran D.A.P."/>
            <person name="Tomita M."/>
            <person name="Numata K."/>
            <person name="Arakawa K."/>
        </authorList>
    </citation>
    <scope>NUCLEOTIDE SEQUENCE</scope>
</reference>
<dbReference type="Proteomes" id="UP000886998">
    <property type="component" value="Unassembled WGS sequence"/>
</dbReference>
<evidence type="ECO:0000313" key="1">
    <source>
        <dbReference type="EMBL" id="GFY70774.1"/>
    </source>
</evidence>
<comment type="caution">
    <text evidence="1">The sequence shown here is derived from an EMBL/GenBank/DDBJ whole genome shotgun (WGS) entry which is preliminary data.</text>
</comment>
<name>A0A8X7CFW3_9ARAC</name>
<protein>
    <submittedName>
        <fullName evidence="1">Uncharacterized protein</fullName>
    </submittedName>
</protein>
<dbReference type="OrthoDB" id="6407690at2759"/>
<gene>
    <name evidence="1" type="primary">NCL1_45747</name>
    <name evidence="1" type="ORF">TNIN_271361</name>
</gene>
<accession>A0A8X7CFW3</accession>
<proteinExistence type="predicted"/>
<sequence>MNTNFWPPLQVIANARIAQGILYTFDLEVLKCSFFVGLFRTEYVKRIEEKISVIVLPTYPRTFSHLSVEPTKFAGVKYLPLPNAIQKQLVGVVMALTLEIEKWFKSHRYIVRDDNLDLQNKVSWFSFGIIDRLQTARNFIQDENLNIRERFHLACIYYFEDDVQMLWRNMSTSDRFYVRRRLPRTRSLELWLQILHRNSPLNWEEILRHERLGFFGSNTLGMRRYFAYLRSPQIRRQCISFALGKAHHFDLYSCLRLINIGELNAMFHYLPIVKICELFQSFLQWPFQIIFLDIVNDFQRHINEDVFHGLVTFILGYKLGMGCKDHPYVNLFRRFWNLLSARYEDYVENHKEQYVLVKYVLENSNEFNIREYFILMDTNFFQNRI</sequence>
<dbReference type="AlphaFoldDB" id="A0A8X7CFW3"/>